<dbReference type="GO" id="GO:0003968">
    <property type="term" value="F:RNA-directed RNA polymerase activity"/>
    <property type="evidence" value="ECO:0007669"/>
    <property type="project" value="UniProtKB-KW"/>
</dbReference>
<dbReference type="GO" id="GO:0039694">
    <property type="term" value="P:viral RNA genome replication"/>
    <property type="evidence" value="ECO:0007669"/>
    <property type="project" value="InterPro"/>
</dbReference>
<dbReference type="InterPro" id="IPR007094">
    <property type="entry name" value="RNA-dir_pol_PSvirus"/>
</dbReference>
<organism evidence="10">
    <name type="scientific">Erysiphales associated totivirus 12</name>
    <dbReference type="NCBI Taxonomy" id="2719842"/>
    <lineage>
        <taxon>Viruses</taxon>
        <taxon>Riboviria</taxon>
        <taxon>Orthornavirae</taxon>
        <taxon>Duplornaviricota</taxon>
        <taxon>Chrymotiviricetes</taxon>
        <taxon>Ghabrivirales</taxon>
        <taxon>Alphatotivirineae</taxon>
        <taxon>Orthototiviridae</taxon>
        <taxon>Totivirus</taxon>
    </lineage>
</organism>
<evidence type="ECO:0000256" key="5">
    <source>
        <dbReference type="ARBA" id="ARBA00022741"/>
    </source>
</evidence>
<evidence type="ECO:0000256" key="1">
    <source>
        <dbReference type="ARBA" id="ARBA00010455"/>
    </source>
</evidence>
<name>A0A6G9ELP9_9VIRU</name>
<keyword evidence="2 8" id="KW-0696">RNA-directed RNA polymerase</keyword>
<evidence type="ECO:0000256" key="3">
    <source>
        <dbReference type="ARBA" id="ARBA00022679"/>
    </source>
</evidence>
<dbReference type="EMBL" id="MN628283">
    <property type="protein sequence ID" value="QIP68065.1"/>
    <property type="molecule type" value="Genomic_RNA"/>
</dbReference>
<dbReference type="PROSITE" id="PS50507">
    <property type="entry name" value="RDRP_SSRNA_POS"/>
    <property type="match status" value="1"/>
</dbReference>
<evidence type="ECO:0000256" key="7">
    <source>
        <dbReference type="ARBA" id="ARBA00048744"/>
    </source>
</evidence>
<evidence type="ECO:0000256" key="4">
    <source>
        <dbReference type="ARBA" id="ARBA00022695"/>
    </source>
</evidence>
<feature type="domain" description="RdRp catalytic" evidence="9">
    <location>
        <begin position="398"/>
        <end position="514"/>
    </location>
</feature>
<keyword evidence="3 8" id="KW-0808">Transferase</keyword>
<comment type="similarity">
    <text evidence="1">Belongs to the totiviridae RNA-directed RNA polymerase family.</text>
</comment>
<evidence type="ECO:0000259" key="9">
    <source>
        <dbReference type="PROSITE" id="PS50507"/>
    </source>
</evidence>
<evidence type="ECO:0000313" key="10">
    <source>
        <dbReference type="EMBL" id="QIP68065.1"/>
    </source>
</evidence>
<dbReference type="InterPro" id="IPR001795">
    <property type="entry name" value="RNA-dir_pol_luteovirus"/>
</dbReference>
<keyword evidence="6 8" id="KW-0693">Viral RNA replication</keyword>
<evidence type="ECO:0000256" key="8">
    <source>
        <dbReference type="RuleBase" id="RU364050"/>
    </source>
</evidence>
<sequence length="779" mass="87143">MMWLGVGSAAVYALAVPFPRARVTAFYLPVTTHLPSKGDEVKSRLSRIEYGQELFPYGNIPNSEILRTLFSRRPRKQEAARSASAFLRRWFTGKDIIPFTKASMKHMRHVSVNELKLIGLNSLVERATDAILLVQRLYKAQAPNSTVSHDQGVTEAFAVGIILWQYLLPRETAACVSGASFWEYGNTPETWAATTKKGFSSKCKALQNTVPIDLTPFFELEVLVNRGIGELDWEAERMNRTSPNCVNLDAADIELESYNLFSQLKELGSRPQSMSWERFTTLRWSWAPTGAYHSQYAEDLVNLPESRELRTKFFMLSRLTRAELDLFRARVPEVHAWASEKVEWGKRRAIYGVDITSFTMEAHGMYGCEEVLEKLFPIGAAAESGTVHRRVKELLRSGVPYCFDYEDFNSQHTHQGMQAVLRAYKSVFAQELDPTQLESIDWVIKSISATTVHDPTGTYHSTATLMSGCRLTTFLNTVLNAVYMRVATQGRLPATLHSGDDVLAAVKTYAEVQQIKKCAKDSNIRFQTKKCTFAALAEFLRVDHLRAGGGQYLPRAVATMVHSALDNVLPKNSVEHLKALKVRADEVVERGGCSRLVTSLLSLQVDRLREEGKLVGTLNAYLQTHVARGGLNDDITKSDFNLQVLTAEEVRDAEITPEVTAIEALAPRFAGVRDYAHYIGENYLEGRYKEKIAKRAAKALTAGVTNAWVTARVVRRPCTQKDIAMASQYKKYSHIARGMGTNLAKAFGVPILNARGGDKKVVSLLRGAKDPIQALKIWF</sequence>
<protein>
    <recommendedName>
        <fullName evidence="8">RNA-directed RNA polymerase</fullName>
        <ecNumber evidence="8">2.7.7.48</ecNumber>
    </recommendedName>
</protein>
<keyword evidence="4 8" id="KW-0548">Nucleotidyltransferase</keyword>
<dbReference type="InterPro" id="IPR043502">
    <property type="entry name" value="DNA/RNA_pol_sf"/>
</dbReference>
<dbReference type="GO" id="GO:0006351">
    <property type="term" value="P:DNA-templated transcription"/>
    <property type="evidence" value="ECO:0007669"/>
    <property type="project" value="InterPro"/>
</dbReference>
<evidence type="ECO:0000256" key="2">
    <source>
        <dbReference type="ARBA" id="ARBA00022484"/>
    </source>
</evidence>
<dbReference type="EC" id="2.7.7.48" evidence="8"/>
<keyword evidence="5 8" id="KW-0547">Nucleotide-binding</keyword>
<dbReference type="Pfam" id="PF02123">
    <property type="entry name" value="RdRP_4"/>
    <property type="match status" value="1"/>
</dbReference>
<comment type="catalytic activity">
    <reaction evidence="7 8">
        <text>RNA(n) + a ribonucleoside 5'-triphosphate = RNA(n+1) + diphosphate</text>
        <dbReference type="Rhea" id="RHEA:21248"/>
        <dbReference type="Rhea" id="RHEA-COMP:14527"/>
        <dbReference type="Rhea" id="RHEA-COMP:17342"/>
        <dbReference type="ChEBI" id="CHEBI:33019"/>
        <dbReference type="ChEBI" id="CHEBI:61557"/>
        <dbReference type="ChEBI" id="CHEBI:140395"/>
        <dbReference type="EC" id="2.7.7.48"/>
    </reaction>
</comment>
<reference evidence="10" key="1">
    <citation type="submission" date="2019-10" db="EMBL/GenBank/DDBJ databases">
        <title>The virome associated to Eryshiphales from vegetable crops in Italy.</title>
        <authorList>
            <person name="Chiapello M."/>
            <person name="Turina M."/>
        </authorList>
    </citation>
    <scope>NUCLEOTIDE SEQUENCE</scope>
    <source>
        <strain evidence="10">PM-A_DN29573</strain>
    </source>
</reference>
<proteinExistence type="inferred from homology"/>
<dbReference type="SUPFAM" id="SSF56672">
    <property type="entry name" value="DNA/RNA polymerases"/>
    <property type="match status" value="1"/>
</dbReference>
<accession>A0A6G9ELP9</accession>
<dbReference type="GO" id="GO:0003723">
    <property type="term" value="F:RNA binding"/>
    <property type="evidence" value="ECO:0007669"/>
    <property type="project" value="InterPro"/>
</dbReference>
<evidence type="ECO:0000256" key="6">
    <source>
        <dbReference type="ARBA" id="ARBA00022953"/>
    </source>
</evidence>
<dbReference type="GO" id="GO:0000166">
    <property type="term" value="F:nucleotide binding"/>
    <property type="evidence" value="ECO:0007669"/>
    <property type="project" value="UniProtKB-KW"/>
</dbReference>